<protein>
    <recommendedName>
        <fullName evidence="3">DUF8175 domain-containing protein</fullName>
    </recommendedName>
</protein>
<name>A0ABQ2DTV6_9MICC</name>
<organism evidence="4 5">
    <name type="scientific">Glutamicibacter ardleyensis</name>
    <dbReference type="NCBI Taxonomy" id="225894"/>
    <lineage>
        <taxon>Bacteria</taxon>
        <taxon>Bacillati</taxon>
        <taxon>Actinomycetota</taxon>
        <taxon>Actinomycetes</taxon>
        <taxon>Micrococcales</taxon>
        <taxon>Micrococcaceae</taxon>
        <taxon>Glutamicibacter</taxon>
    </lineage>
</organism>
<evidence type="ECO:0000256" key="2">
    <source>
        <dbReference type="SAM" id="Phobius"/>
    </source>
</evidence>
<dbReference type="Pfam" id="PF26526">
    <property type="entry name" value="DUF8175"/>
    <property type="match status" value="1"/>
</dbReference>
<dbReference type="RefSeq" id="WP_188687356.1">
    <property type="nucleotide sequence ID" value="NZ_BMKX01000013.1"/>
</dbReference>
<dbReference type="GeneID" id="303305855"/>
<gene>
    <name evidence="4" type="ORF">GCM10007173_35210</name>
</gene>
<comment type="caution">
    <text evidence="4">The sequence shown here is derived from an EMBL/GenBank/DDBJ whole genome shotgun (WGS) entry which is preliminary data.</text>
</comment>
<keyword evidence="2" id="KW-1133">Transmembrane helix</keyword>
<reference evidence="5" key="1">
    <citation type="journal article" date="2019" name="Int. J. Syst. Evol. Microbiol.">
        <title>The Global Catalogue of Microorganisms (GCM) 10K type strain sequencing project: providing services to taxonomists for standard genome sequencing and annotation.</title>
        <authorList>
            <consortium name="The Broad Institute Genomics Platform"/>
            <consortium name="The Broad Institute Genome Sequencing Center for Infectious Disease"/>
            <person name="Wu L."/>
            <person name="Ma J."/>
        </authorList>
    </citation>
    <scope>NUCLEOTIDE SEQUENCE [LARGE SCALE GENOMIC DNA]</scope>
    <source>
        <strain evidence="5">CGMCC 1.3685</strain>
    </source>
</reference>
<evidence type="ECO:0000259" key="3">
    <source>
        <dbReference type="Pfam" id="PF26526"/>
    </source>
</evidence>
<keyword evidence="2" id="KW-0472">Membrane</keyword>
<keyword evidence="5" id="KW-1185">Reference proteome</keyword>
<feature type="region of interest" description="Disordered" evidence="1">
    <location>
        <begin position="32"/>
        <end position="53"/>
    </location>
</feature>
<sequence>MTSRRSLIIAAVVIIAIVLVAVASYFISSTTKENTSAATPTTPSEPTRISDNGFPVSSFRANEGGTKTAADGQTRIGYTASCDDAVRAAVNYVPAESYGAGDWEKREATLETVIADNEDGAEYIDALRSLARDGGTSETELLEPSIFKVVSCESGKTASVAVAQRIKTNAFKLDGRTVPAAVEIRVAEQLMVWENDDWKLDFSGENATYRPETQLLYTQGKKEPSAAREILGDLFTDSDGNPLSRDGWMELAQ</sequence>
<feature type="transmembrane region" description="Helical" evidence="2">
    <location>
        <begin position="7"/>
        <end position="27"/>
    </location>
</feature>
<evidence type="ECO:0000313" key="4">
    <source>
        <dbReference type="EMBL" id="GGJ73166.1"/>
    </source>
</evidence>
<proteinExistence type="predicted"/>
<evidence type="ECO:0000313" key="5">
    <source>
        <dbReference type="Proteomes" id="UP000606115"/>
    </source>
</evidence>
<keyword evidence="2" id="KW-0812">Transmembrane</keyword>
<dbReference type="Proteomes" id="UP000606115">
    <property type="component" value="Unassembled WGS sequence"/>
</dbReference>
<feature type="domain" description="DUF8175" evidence="3">
    <location>
        <begin position="31"/>
        <end position="207"/>
    </location>
</feature>
<dbReference type="EMBL" id="BMKX01000013">
    <property type="protein sequence ID" value="GGJ73166.1"/>
    <property type="molecule type" value="Genomic_DNA"/>
</dbReference>
<evidence type="ECO:0000256" key="1">
    <source>
        <dbReference type="SAM" id="MobiDB-lite"/>
    </source>
</evidence>
<accession>A0ABQ2DTV6</accession>
<dbReference type="InterPro" id="IPR058488">
    <property type="entry name" value="DUF8175"/>
</dbReference>
<feature type="compositionally biased region" description="Low complexity" evidence="1">
    <location>
        <begin position="35"/>
        <end position="47"/>
    </location>
</feature>